<gene>
    <name evidence="1" type="ORF">N7494_006226</name>
</gene>
<comment type="caution">
    <text evidence="1">The sequence shown here is derived from an EMBL/GenBank/DDBJ whole genome shotgun (WGS) entry which is preliminary data.</text>
</comment>
<reference evidence="1 2" key="1">
    <citation type="journal article" date="2023" name="IMA Fungus">
        <title>Comparative genomic study of the Penicillium genus elucidates a diverse pangenome and 15 lateral gene transfer events.</title>
        <authorList>
            <person name="Petersen C."/>
            <person name="Sorensen T."/>
            <person name="Nielsen M.R."/>
            <person name="Sondergaard T.E."/>
            <person name="Sorensen J.L."/>
            <person name="Fitzpatrick D.A."/>
            <person name="Frisvad J.C."/>
            <person name="Nielsen K.L."/>
        </authorList>
    </citation>
    <scope>NUCLEOTIDE SEQUENCE [LARGE SCALE GENOMIC DNA]</scope>
    <source>
        <strain evidence="1 2">IBT 35679</strain>
    </source>
</reference>
<dbReference type="Proteomes" id="UP001220324">
    <property type="component" value="Unassembled WGS sequence"/>
</dbReference>
<accession>A0AAD6CYK4</accession>
<evidence type="ECO:0000313" key="2">
    <source>
        <dbReference type="Proteomes" id="UP001220324"/>
    </source>
</evidence>
<sequence length="115" mass="13262">MDSYEHVPLSESFQMGRWIPTVYFARTHQKNTSPLADDGMVSSYVLNLGSHGYTARSVHLGRPQMRPEHPKESDYICQDQYEHMNESIVGMNMGLTNKRRKRRDVLQPLVSVPIN</sequence>
<organism evidence="1 2">
    <name type="scientific">Penicillium frequentans</name>
    <dbReference type="NCBI Taxonomy" id="3151616"/>
    <lineage>
        <taxon>Eukaryota</taxon>
        <taxon>Fungi</taxon>
        <taxon>Dikarya</taxon>
        <taxon>Ascomycota</taxon>
        <taxon>Pezizomycotina</taxon>
        <taxon>Eurotiomycetes</taxon>
        <taxon>Eurotiomycetidae</taxon>
        <taxon>Eurotiales</taxon>
        <taxon>Aspergillaceae</taxon>
        <taxon>Penicillium</taxon>
    </lineage>
</organism>
<protein>
    <submittedName>
        <fullName evidence="1">Uncharacterized protein</fullName>
    </submittedName>
</protein>
<keyword evidence="2" id="KW-1185">Reference proteome</keyword>
<evidence type="ECO:0000313" key="1">
    <source>
        <dbReference type="EMBL" id="KAJ5541150.1"/>
    </source>
</evidence>
<name>A0AAD6CYK4_9EURO</name>
<dbReference type="AlphaFoldDB" id="A0AAD6CYK4"/>
<dbReference type="EMBL" id="JAQIZZ010000005">
    <property type="protein sequence ID" value="KAJ5541150.1"/>
    <property type="molecule type" value="Genomic_DNA"/>
</dbReference>
<proteinExistence type="predicted"/>